<evidence type="ECO:0000256" key="10">
    <source>
        <dbReference type="ARBA" id="ARBA00023239"/>
    </source>
</evidence>
<dbReference type="EC" id="4.3.1.17" evidence="4"/>
<evidence type="ECO:0000256" key="12">
    <source>
        <dbReference type="ARBA" id="ARBA00049406"/>
    </source>
</evidence>
<dbReference type="GO" id="GO:0046872">
    <property type="term" value="F:metal ion binding"/>
    <property type="evidence" value="ECO:0007669"/>
    <property type="project" value="UniProtKB-KW"/>
</dbReference>
<reference evidence="14" key="1">
    <citation type="submission" date="2020-04" db="EMBL/GenBank/DDBJ databases">
        <title>Deep metagenomics examines the oral microbiome during advanced dental caries in children, revealing novel taxa and co-occurrences with host molecules.</title>
        <authorList>
            <person name="Baker J.L."/>
            <person name="Morton J.T."/>
            <person name="Dinis M."/>
            <person name="Alvarez R."/>
            <person name="Tran N.C."/>
            <person name="Knight R."/>
            <person name="Edlund A."/>
        </authorList>
    </citation>
    <scope>NUCLEOTIDE SEQUENCE</scope>
    <source>
        <strain evidence="14">JCVI_30_bin.13</strain>
    </source>
</reference>
<sequence length="159" mass="16300">APASSIEKCQARRRALVHEFLLAATALGALIKTNASIAGAEVGCQGEVGSASAMAAAGLAQALGGTPQQVENAAEIAMEHSLGLTCDPVAGLVQVPCIERNAIAAVKAINAARMALWGDGRHMVSLDVVIETMRQTGNDMLSKYKETSEGGLAVNVVEC</sequence>
<keyword evidence="9" id="KW-0411">Iron-sulfur</keyword>
<comment type="catalytic activity">
    <reaction evidence="12">
        <text>L-serine = pyruvate + NH4(+)</text>
        <dbReference type="Rhea" id="RHEA:19169"/>
        <dbReference type="ChEBI" id="CHEBI:15361"/>
        <dbReference type="ChEBI" id="CHEBI:28938"/>
        <dbReference type="ChEBI" id="CHEBI:33384"/>
        <dbReference type="EC" id="4.3.1.17"/>
    </reaction>
</comment>
<evidence type="ECO:0000256" key="7">
    <source>
        <dbReference type="ARBA" id="ARBA00022723"/>
    </source>
</evidence>
<evidence type="ECO:0000256" key="9">
    <source>
        <dbReference type="ARBA" id="ARBA00023014"/>
    </source>
</evidence>
<dbReference type="AlphaFoldDB" id="A0A929RSL7"/>
<dbReference type="GO" id="GO:0006094">
    <property type="term" value="P:gluconeogenesis"/>
    <property type="evidence" value="ECO:0007669"/>
    <property type="project" value="UniProtKB-KW"/>
</dbReference>
<comment type="pathway">
    <text evidence="2">Carbohydrate biosynthesis; gluconeogenesis.</text>
</comment>
<feature type="domain" description="Serine dehydratase-like alpha subunit" evidence="13">
    <location>
        <begin position="12"/>
        <end position="153"/>
    </location>
</feature>
<keyword evidence="7" id="KW-0479">Metal-binding</keyword>
<evidence type="ECO:0000256" key="8">
    <source>
        <dbReference type="ARBA" id="ARBA00023004"/>
    </source>
</evidence>
<accession>A0A929RSL7</accession>
<proteinExistence type="inferred from homology"/>
<dbReference type="GO" id="GO:0003941">
    <property type="term" value="F:L-serine ammonia-lyase activity"/>
    <property type="evidence" value="ECO:0007669"/>
    <property type="project" value="UniProtKB-EC"/>
</dbReference>
<evidence type="ECO:0000256" key="4">
    <source>
        <dbReference type="ARBA" id="ARBA00012093"/>
    </source>
</evidence>
<evidence type="ECO:0000313" key="14">
    <source>
        <dbReference type="EMBL" id="MBF0967159.1"/>
    </source>
</evidence>
<dbReference type="GO" id="GO:0051539">
    <property type="term" value="F:4 iron, 4 sulfur cluster binding"/>
    <property type="evidence" value="ECO:0007669"/>
    <property type="project" value="UniProtKB-KW"/>
</dbReference>
<dbReference type="InterPro" id="IPR005130">
    <property type="entry name" value="Ser_deHydtase-like_asu"/>
</dbReference>
<evidence type="ECO:0000259" key="13">
    <source>
        <dbReference type="Pfam" id="PF03313"/>
    </source>
</evidence>
<name>A0A929RSL7_9ACTO</name>
<dbReference type="Proteomes" id="UP000759246">
    <property type="component" value="Unassembled WGS sequence"/>
</dbReference>
<protein>
    <recommendedName>
        <fullName evidence="4">L-serine ammonia-lyase</fullName>
        <ecNumber evidence="4">4.3.1.17</ecNumber>
    </recommendedName>
    <alternativeName>
        <fullName evidence="11">L-serine deaminase</fullName>
    </alternativeName>
</protein>
<comment type="similarity">
    <text evidence="3">Belongs to the iron-sulfur dependent L-serine dehydratase family.</text>
</comment>
<gene>
    <name evidence="14" type="ORF">HXK09_08440</name>
</gene>
<comment type="cofactor">
    <cofactor evidence="1">
        <name>[4Fe-4S] cluster</name>
        <dbReference type="ChEBI" id="CHEBI:49883"/>
    </cofactor>
</comment>
<evidence type="ECO:0000256" key="1">
    <source>
        <dbReference type="ARBA" id="ARBA00001966"/>
    </source>
</evidence>
<keyword evidence="5" id="KW-0312">Gluconeogenesis</keyword>
<evidence type="ECO:0000256" key="5">
    <source>
        <dbReference type="ARBA" id="ARBA00022432"/>
    </source>
</evidence>
<evidence type="ECO:0000256" key="2">
    <source>
        <dbReference type="ARBA" id="ARBA00004742"/>
    </source>
</evidence>
<dbReference type="PANTHER" id="PTHR30182:SF1">
    <property type="entry name" value="L-SERINE DEHYDRATASE 1"/>
    <property type="match status" value="1"/>
</dbReference>
<dbReference type="EMBL" id="JABZGF010000339">
    <property type="protein sequence ID" value="MBF0967159.1"/>
    <property type="molecule type" value="Genomic_DNA"/>
</dbReference>
<dbReference type="PANTHER" id="PTHR30182">
    <property type="entry name" value="L-SERINE DEHYDRATASE"/>
    <property type="match status" value="1"/>
</dbReference>
<keyword evidence="10" id="KW-0456">Lyase</keyword>
<comment type="caution">
    <text evidence="14">The sequence shown here is derived from an EMBL/GenBank/DDBJ whole genome shotgun (WGS) entry which is preliminary data.</text>
</comment>
<evidence type="ECO:0000313" key="15">
    <source>
        <dbReference type="Proteomes" id="UP000759246"/>
    </source>
</evidence>
<feature type="non-terminal residue" evidence="14">
    <location>
        <position position="1"/>
    </location>
</feature>
<keyword evidence="8" id="KW-0408">Iron</keyword>
<evidence type="ECO:0000256" key="6">
    <source>
        <dbReference type="ARBA" id="ARBA00022485"/>
    </source>
</evidence>
<evidence type="ECO:0000256" key="3">
    <source>
        <dbReference type="ARBA" id="ARBA00008636"/>
    </source>
</evidence>
<evidence type="ECO:0000256" key="11">
    <source>
        <dbReference type="ARBA" id="ARBA00041766"/>
    </source>
</evidence>
<organism evidence="14 15">
    <name type="scientific">Actinomyces bouchesdurhonensis</name>
    <dbReference type="NCBI Taxonomy" id="1852361"/>
    <lineage>
        <taxon>Bacteria</taxon>
        <taxon>Bacillati</taxon>
        <taxon>Actinomycetota</taxon>
        <taxon>Actinomycetes</taxon>
        <taxon>Actinomycetales</taxon>
        <taxon>Actinomycetaceae</taxon>
        <taxon>Actinomyces</taxon>
    </lineage>
</organism>
<dbReference type="InterPro" id="IPR051318">
    <property type="entry name" value="Fe-S_L-Ser"/>
</dbReference>
<keyword evidence="6" id="KW-0004">4Fe-4S</keyword>
<dbReference type="Pfam" id="PF03313">
    <property type="entry name" value="SDH_alpha"/>
    <property type="match status" value="1"/>
</dbReference>